<evidence type="ECO:0000256" key="10">
    <source>
        <dbReference type="HAMAP-Rule" id="MF_00454"/>
    </source>
</evidence>
<evidence type="ECO:0000256" key="7">
    <source>
        <dbReference type="ARBA" id="ARBA00035120"/>
    </source>
</evidence>
<dbReference type="KEGG" id="lact:D7I46_03635"/>
<comment type="activity regulation">
    <text evidence="10">Na(+) is not transported, but it plays an essential structural role and its presence is essential for fluoride channel function.</text>
</comment>
<gene>
    <name evidence="10" type="primary">fluC</name>
    <name evidence="10" type="synonym">crcB</name>
    <name evidence="11" type="ORF">D7I46_03635</name>
</gene>
<keyword evidence="10" id="KW-0479">Metal-binding</keyword>
<evidence type="ECO:0000256" key="6">
    <source>
        <dbReference type="ARBA" id="ARBA00023303"/>
    </source>
</evidence>
<keyword evidence="10" id="KW-0406">Ion transport</keyword>
<evidence type="ECO:0000256" key="5">
    <source>
        <dbReference type="ARBA" id="ARBA00023136"/>
    </source>
</evidence>
<evidence type="ECO:0000256" key="8">
    <source>
        <dbReference type="ARBA" id="ARBA00035585"/>
    </source>
</evidence>
<dbReference type="InterPro" id="IPR003691">
    <property type="entry name" value="FluC"/>
</dbReference>
<comment type="similarity">
    <text evidence="7 10">Belongs to the fluoride channel Fluc/FEX (TC 1.A.43) family.</text>
</comment>
<keyword evidence="12" id="KW-1185">Reference proteome</keyword>
<evidence type="ECO:0000313" key="12">
    <source>
        <dbReference type="Proteomes" id="UP000269374"/>
    </source>
</evidence>
<evidence type="ECO:0000256" key="1">
    <source>
        <dbReference type="ARBA" id="ARBA00004651"/>
    </source>
</evidence>
<keyword evidence="10" id="KW-0813">Transport</keyword>
<reference evidence="11 12" key="1">
    <citation type="submission" date="2018-09" db="EMBL/GenBank/DDBJ databases">
        <title>Genome sequencing of strain 1JSPR-7.</title>
        <authorList>
            <person name="Heo J."/>
            <person name="Kim S.-J."/>
            <person name="Kwon S.-W."/>
        </authorList>
    </citation>
    <scope>NUCLEOTIDE SEQUENCE [LARGE SCALE GENOMIC DNA]</scope>
    <source>
        <strain evidence="11 12">1JSPR-7</strain>
    </source>
</reference>
<evidence type="ECO:0000256" key="4">
    <source>
        <dbReference type="ARBA" id="ARBA00022989"/>
    </source>
</evidence>
<evidence type="ECO:0000256" key="2">
    <source>
        <dbReference type="ARBA" id="ARBA00022475"/>
    </source>
</evidence>
<keyword evidence="2 10" id="KW-1003">Cell membrane</keyword>
<feature type="transmembrane region" description="Helical" evidence="10">
    <location>
        <begin position="27"/>
        <end position="49"/>
    </location>
</feature>
<dbReference type="PANTHER" id="PTHR28259">
    <property type="entry name" value="FLUORIDE EXPORT PROTEIN 1-RELATED"/>
    <property type="match status" value="1"/>
</dbReference>
<feature type="transmembrane region" description="Helical" evidence="10">
    <location>
        <begin position="61"/>
        <end position="81"/>
    </location>
</feature>
<comment type="function">
    <text evidence="9 10">Fluoride-specific ion channel. Important for reducing fluoride concentration in the cell, thus reducing its toxicity.</text>
</comment>
<sequence>MNIIIVFIFGILGGLSRFELSEHLPKIGGFPIATLLINLVGCYLFTFLIKNYLKATNAKARTILALGTGYIGTFTTFSSFMMDSDNLLVAHSYGLLALYVVLTVGGGLAMAALGMYHGRLAAAYPSAKVLEEEANEEREEAK</sequence>
<organism evidence="11 12">
    <name type="scientific">Lactococcus allomyrinae</name>
    <dbReference type="NCBI Taxonomy" id="2419773"/>
    <lineage>
        <taxon>Bacteria</taxon>
        <taxon>Bacillati</taxon>
        <taxon>Bacillota</taxon>
        <taxon>Bacilli</taxon>
        <taxon>Lactobacillales</taxon>
        <taxon>Streptococcaceae</taxon>
        <taxon>Lactococcus</taxon>
    </lineage>
</organism>
<dbReference type="GO" id="GO:0140114">
    <property type="term" value="P:cellular detoxification of fluoride"/>
    <property type="evidence" value="ECO:0007669"/>
    <property type="project" value="UniProtKB-UniRule"/>
</dbReference>
<evidence type="ECO:0000256" key="9">
    <source>
        <dbReference type="ARBA" id="ARBA00049940"/>
    </source>
</evidence>
<keyword evidence="5 10" id="KW-0472">Membrane</keyword>
<keyword evidence="3 10" id="KW-0812">Transmembrane</keyword>
<dbReference type="OrthoDB" id="9799631at2"/>
<name>A0A387BGJ8_9LACT</name>
<keyword evidence="6 10" id="KW-0407">Ion channel</keyword>
<evidence type="ECO:0000313" key="11">
    <source>
        <dbReference type="EMBL" id="AYG00256.1"/>
    </source>
</evidence>
<proteinExistence type="inferred from homology"/>
<dbReference type="GO" id="GO:0046872">
    <property type="term" value="F:metal ion binding"/>
    <property type="evidence" value="ECO:0007669"/>
    <property type="project" value="UniProtKB-KW"/>
</dbReference>
<dbReference type="GO" id="GO:0062054">
    <property type="term" value="F:fluoride channel activity"/>
    <property type="evidence" value="ECO:0007669"/>
    <property type="project" value="UniProtKB-UniRule"/>
</dbReference>
<dbReference type="PANTHER" id="PTHR28259:SF1">
    <property type="entry name" value="FLUORIDE EXPORT PROTEIN 1-RELATED"/>
    <property type="match status" value="1"/>
</dbReference>
<evidence type="ECO:0000256" key="3">
    <source>
        <dbReference type="ARBA" id="ARBA00022692"/>
    </source>
</evidence>
<keyword evidence="10" id="KW-0915">Sodium</keyword>
<dbReference type="Proteomes" id="UP000269374">
    <property type="component" value="Chromosome"/>
</dbReference>
<dbReference type="RefSeq" id="WP_120771644.1">
    <property type="nucleotide sequence ID" value="NZ_CP032627.1"/>
</dbReference>
<dbReference type="GO" id="GO:0005886">
    <property type="term" value="C:plasma membrane"/>
    <property type="evidence" value="ECO:0007669"/>
    <property type="project" value="UniProtKB-SubCell"/>
</dbReference>
<comment type="catalytic activity">
    <reaction evidence="8">
        <text>fluoride(in) = fluoride(out)</text>
        <dbReference type="Rhea" id="RHEA:76159"/>
        <dbReference type="ChEBI" id="CHEBI:17051"/>
    </reaction>
    <physiologicalReaction direction="left-to-right" evidence="8">
        <dbReference type="Rhea" id="RHEA:76160"/>
    </physiologicalReaction>
</comment>
<accession>A0A387BGJ8</accession>
<dbReference type="HAMAP" id="MF_00454">
    <property type="entry name" value="FluC"/>
    <property type="match status" value="1"/>
</dbReference>
<keyword evidence="4 10" id="KW-1133">Transmembrane helix</keyword>
<feature type="transmembrane region" description="Helical" evidence="10">
    <location>
        <begin position="93"/>
        <end position="116"/>
    </location>
</feature>
<dbReference type="Pfam" id="PF02537">
    <property type="entry name" value="CRCB"/>
    <property type="match status" value="1"/>
</dbReference>
<comment type="subcellular location">
    <subcellularLocation>
        <location evidence="1 10">Cell membrane</location>
        <topology evidence="1 10">Multi-pass membrane protein</topology>
    </subcellularLocation>
</comment>
<protein>
    <recommendedName>
        <fullName evidence="10">Fluoride-specific ion channel FluC</fullName>
    </recommendedName>
</protein>
<feature type="binding site" evidence="10">
    <location>
        <position position="72"/>
    </location>
    <ligand>
        <name>Na(+)</name>
        <dbReference type="ChEBI" id="CHEBI:29101"/>
        <note>structural</note>
    </ligand>
</feature>
<dbReference type="EMBL" id="CP032627">
    <property type="protein sequence ID" value="AYG00256.1"/>
    <property type="molecule type" value="Genomic_DNA"/>
</dbReference>
<feature type="binding site" evidence="10">
    <location>
        <position position="75"/>
    </location>
    <ligand>
        <name>Na(+)</name>
        <dbReference type="ChEBI" id="CHEBI:29101"/>
        <note>structural</note>
    </ligand>
</feature>
<dbReference type="AlphaFoldDB" id="A0A387BGJ8"/>